<protein>
    <submittedName>
        <fullName evidence="6">GntR family transcriptional regulator</fullName>
    </submittedName>
</protein>
<keyword evidence="7" id="KW-1185">Reference proteome</keyword>
<evidence type="ECO:0000256" key="2">
    <source>
        <dbReference type="ARBA" id="ARBA00023125"/>
    </source>
</evidence>
<evidence type="ECO:0000256" key="3">
    <source>
        <dbReference type="ARBA" id="ARBA00023163"/>
    </source>
</evidence>
<dbReference type="OrthoDB" id="7363114at2"/>
<dbReference type="SMART" id="SM00345">
    <property type="entry name" value="HTH_GNTR"/>
    <property type="match status" value="1"/>
</dbReference>
<feature type="domain" description="HTH gntR-type" evidence="5">
    <location>
        <begin position="99"/>
        <end position="166"/>
    </location>
</feature>
<keyword evidence="1" id="KW-0805">Transcription regulation</keyword>
<sequence>MEHSSLRVRRRAGQAVDDGVPSRPTARRRRRGGSPPGGPVSGLDQLRADWSRPHDVSRVTSRGAAEAAGRQGITPGGGCRPEPHEGVSRQVDEFEHGAAHKYLTVRDHLATLVAHELKVGDAIPSERDLTKQFGLSRMTVRQAVDALVTEGVLVREQGRGTFVAPQRIDFEMRLTTFGEEMRSRGMEPATTVLTAQVVAATPDVATALEVEPRDKVHYLYRVRSADGTPMCIEQVWVPVALAPALFDGGPPASMYAALRDAGLAPEWGEDTLSADEATDTEASLLGLGDKRAVLRAERRTFSVDGAAMFSRACYRADRYSIWVPLRAPRPTLVPRRRSTQADTTSPEPVTTGSDATTTPAHAPATAGASGGRP</sequence>
<comment type="caution">
    <text evidence="6">The sequence shown here is derived from an EMBL/GenBank/DDBJ whole genome shotgun (WGS) entry which is preliminary data.</text>
</comment>
<evidence type="ECO:0000313" key="6">
    <source>
        <dbReference type="EMBL" id="RHA43919.1"/>
    </source>
</evidence>
<dbReference type="GO" id="GO:0045892">
    <property type="term" value="P:negative regulation of DNA-templated transcription"/>
    <property type="evidence" value="ECO:0007669"/>
    <property type="project" value="TreeGrafter"/>
</dbReference>
<dbReference type="GO" id="GO:0003700">
    <property type="term" value="F:DNA-binding transcription factor activity"/>
    <property type="evidence" value="ECO:0007669"/>
    <property type="project" value="InterPro"/>
</dbReference>
<dbReference type="Pfam" id="PF07702">
    <property type="entry name" value="UTRA"/>
    <property type="match status" value="1"/>
</dbReference>
<feature type="region of interest" description="Disordered" evidence="4">
    <location>
        <begin position="333"/>
        <end position="373"/>
    </location>
</feature>
<feature type="region of interest" description="Disordered" evidence="4">
    <location>
        <begin position="1"/>
        <end position="86"/>
    </location>
</feature>
<dbReference type="InterPro" id="IPR036390">
    <property type="entry name" value="WH_DNA-bd_sf"/>
</dbReference>
<dbReference type="Gene3D" id="1.10.10.10">
    <property type="entry name" value="Winged helix-like DNA-binding domain superfamily/Winged helix DNA-binding domain"/>
    <property type="match status" value="1"/>
</dbReference>
<dbReference type="InterPro" id="IPR050679">
    <property type="entry name" value="Bact_HTH_transcr_reg"/>
</dbReference>
<accession>A0A413RPJ5</accession>
<dbReference type="SMART" id="SM00866">
    <property type="entry name" value="UTRA"/>
    <property type="match status" value="1"/>
</dbReference>
<evidence type="ECO:0000313" key="7">
    <source>
        <dbReference type="Proteomes" id="UP000283374"/>
    </source>
</evidence>
<dbReference type="CDD" id="cd07377">
    <property type="entry name" value="WHTH_GntR"/>
    <property type="match status" value="1"/>
</dbReference>
<gene>
    <name evidence="6" type="ORF">D1825_03925</name>
</gene>
<proteinExistence type="predicted"/>
<dbReference type="InterPro" id="IPR028978">
    <property type="entry name" value="Chorismate_lyase_/UTRA_dom_sf"/>
</dbReference>
<keyword evidence="3" id="KW-0804">Transcription</keyword>
<dbReference type="PANTHER" id="PTHR44846">
    <property type="entry name" value="MANNOSYL-D-GLYCERATE TRANSPORT/METABOLISM SYSTEM REPRESSOR MNGR-RELATED"/>
    <property type="match status" value="1"/>
</dbReference>
<dbReference type="InterPro" id="IPR036388">
    <property type="entry name" value="WH-like_DNA-bd_sf"/>
</dbReference>
<feature type="compositionally biased region" description="Polar residues" evidence="4">
    <location>
        <begin position="340"/>
        <end position="354"/>
    </location>
</feature>
<dbReference type="PROSITE" id="PS50949">
    <property type="entry name" value="HTH_GNTR"/>
    <property type="match status" value="1"/>
</dbReference>
<feature type="compositionally biased region" description="Basic residues" evidence="4">
    <location>
        <begin position="1"/>
        <end position="12"/>
    </location>
</feature>
<feature type="compositionally biased region" description="Low complexity" evidence="4">
    <location>
        <begin position="355"/>
        <end position="367"/>
    </location>
</feature>
<dbReference type="Proteomes" id="UP000283374">
    <property type="component" value="Unassembled WGS sequence"/>
</dbReference>
<evidence type="ECO:0000259" key="5">
    <source>
        <dbReference type="PROSITE" id="PS50949"/>
    </source>
</evidence>
<dbReference type="InterPro" id="IPR011663">
    <property type="entry name" value="UTRA"/>
</dbReference>
<dbReference type="GO" id="GO:0003677">
    <property type="term" value="F:DNA binding"/>
    <property type="evidence" value="ECO:0007669"/>
    <property type="project" value="UniProtKB-KW"/>
</dbReference>
<dbReference type="Gene3D" id="3.40.1410.10">
    <property type="entry name" value="Chorismate lyase-like"/>
    <property type="match status" value="1"/>
</dbReference>
<evidence type="ECO:0000256" key="1">
    <source>
        <dbReference type="ARBA" id="ARBA00023015"/>
    </source>
</evidence>
<dbReference type="AlphaFoldDB" id="A0A413RPJ5"/>
<feature type="compositionally biased region" description="Basic and acidic residues" evidence="4">
    <location>
        <begin position="46"/>
        <end position="57"/>
    </location>
</feature>
<dbReference type="PANTHER" id="PTHR44846:SF1">
    <property type="entry name" value="MANNOSYL-D-GLYCERATE TRANSPORT_METABOLISM SYSTEM REPRESSOR MNGR-RELATED"/>
    <property type="match status" value="1"/>
</dbReference>
<dbReference type="PRINTS" id="PR00035">
    <property type="entry name" value="HTHGNTR"/>
</dbReference>
<name>A0A413RPJ5_9CELL</name>
<reference evidence="6 7" key="1">
    <citation type="submission" date="2018-08" db="EMBL/GenBank/DDBJ databases">
        <title>Cellulomonas rhizosphaerae sp. nov., a novel actinomycete isolated from soil.</title>
        <authorList>
            <person name="Tian Y."/>
        </authorList>
    </citation>
    <scope>NUCLEOTIDE SEQUENCE [LARGE SCALE GENOMIC DNA]</scope>
    <source>
        <strain evidence="6 7">NEAU-TCZ24</strain>
    </source>
</reference>
<organism evidence="6 7">
    <name type="scientific">Cellulomonas rhizosphaerae</name>
    <dbReference type="NCBI Taxonomy" id="2293719"/>
    <lineage>
        <taxon>Bacteria</taxon>
        <taxon>Bacillati</taxon>
        <taxon>Actinomycetota</taxon>
        <taxon>Actinomycetes</taxon>
        <taxon>Micrococcales</taxon>
        <taxon>Cellulomonadaceae</taxon>
        <taxon>Cellulomonas</taxon>
    </lineage>
</organism>
<dbReference type="InterPro" id="IPR000524">
    <property type="entry name" value="Tscrpt_reg_HTH_GntR"/>
</dbReference>
<dbReference type="EMBL" id="QWKP01000131">
    <property type="protein sequence ID" value="RHA43919.1"/>
    <property type="molecule type" value="Genomic_DNA"/>
</dbReference>
<evidence type="ECO:0000256" key="4">
    <source>
        <dbReference type="SAM" id="MobiDB-lite"/>
    </source>
</evidence>
<dbReference type="SUPFAM" id="SSF64288">
    <property type="entry name" value="Chorismate lyase-like"/>
    <property type="match status" value="1"/>
</dbReference>
<dbReference type="Pfam" id="PF00392">
    <property type="entry name" value="GntR"/>
    <property type="match status" value="1"/>
</dbReference>
<keyword evidence="2" id="KW-0238">DNA-binding</keyword>
<dbReference type="SUPFAM" id="SSF46785">
    <property type="entry name" value="Winged helix' DNA-binding domain"/>
    <property type="match status" value="1"/>
</dbReference>